<organism evidence="17 18">
    <name type="scientific">Tsuneonella dongtanensis</name>
    <dbReference type="NCBI Taxonomy" id="692370"/>
    <lineage>
        <taxon>Bacteria</taxon>
        <taxon>Pseudomonadati</taxon>
        <taxon>Pseudomonadota</taxon>
        <taxon>Alphaproteobacteria</taxon>
        <taxon>Sphingomonadales</taxon>
        <taxon>Erythrobacteraceae</taxon>
        <taxon>Tsuneonella</taxon>
    </lineage>
</organism>
<dbReference type="InterPro" id="IPR005311">
    <property type="entry name" value="PBP_dimer"/>
</dbReference>
<evidence type="ECO:0000313" key="18">
    <source>
        <dbReference type="Proteomes" id="UP000092932"/>
    </source>
</evidence>
<proteinExistence type="predicted"/>
<evidence type="ECO:0000256" key="14">
    <source>
        <dbReference type="SAM" id="MobiDB-lite"/>
    </source>
</evidence>
<evidence type="ECO:0000256" key="10">
    <source>
        <dbReference type="ARBA" id="ARBA00022984"/>
    </source>
</evidence>
<dbReference type="Gene3D" id="3.30.1390.30">
    <property type="entry name" value="Penicillin-binding protein 2a, domain 3"/>
    <property type="match status" value="1"/>
</dbReference>
<dbReference type="InterPro" id="IPR012338">
    <property type="entry name" value="Beta-lactam/transpept-like"/>
</dbReference>
<dbReference type="PANTHER" id="PTHR30627">
    <property type="entry name" value="PEPTIDOGLYCAN D,D-TRANSPEPTIDASE"/>
    <property type="match status" value="1"/>
</dbReference>
<keyword evidence="4" id="KW-0997">Cell inner membrane</keyword>
<name>A0A1B2AF97_9SPHN</name>
<dbReference type="AlphaFoldDB" id="A0A1B2AF97"/>
<dbReference type="SUPFAM" id="SSF56519">
    <property type="entry name" value="Penicillin binding protein dimerisation domain"/>
    <property type="match status" value="1"/>
</dbReference>
<evidence type="ECO:0000259" key="16">
    <source>
        <dbReference type="Pfam" id="PF03717"/>
    </source>
</evidence>
<evidence type="ECO:0000256" key="5">
    <source>
        <dbReference type="ARBA" id="ARBA00022645"/>
    </source>
</evidence>
<dbReference type="GO" id="GO:0008658">
    <property type="term" value="F:penicillin binding"/>
    <property type="evidence" value="ECO:0007669"/>
    <property type="project" value="InterPro"/>
</dbReference>
<keyword evidence="9" id="KW-0133">Cell shape</keyword>
<feature type="region of interest" description="Disordered" evidence="14">
    <location>
        <begin position="655"/>
        <end position="704"/>
    </location>
</feature>
<protein>
    <submittedName>
        <fullName evidence="17">Beta-lactam-inducible penicillin-binding protein</fullName>
    </submittedName>
</protein>
<dbReference type="GO" id="GO:0009252">
    <property type="term" value="P:peptidoglycan biosynthetic process"/>
    <property type="evidence" value="ECO:0007669"/>
    <property type="project" value="UniProtKB-KW"/>
</dbReference>
<dbReference type="RefSeq" id="WP_067680179.1">
    <property type="nucleotide sequence ID" value="NZ_CP016591.1"/>
</dbReference>
<dbReference type="GO" id="GO:0071972">
    <property type="term" value="F:peptidoglycan L,D-transpeptidase activity"/>
    <property type="evidence" value="ECO:0007669"/>
    <property type="project" value="TreeGrafter"/>
</dbReference>
<keyword evidence="3" id="KW-1003">Cell membrane</keyword>
<feature type="domain" description="Penicillin-binding protein transpeptidase" evidence="15">
    <location>
        <begin position="275"/>
        <end position="595"/>
    </location>
</feature>
<feature type="domain" description="Penicillin-binding protein dimerisation" evidence="16">
    <location>
        <begin position="71"/>
        <end position="242"/>
    </location>
</feature>
<accession>A0A1B2AF97</accession>
<dbReference type="SUPFAM" id="SSF56601">
    <property type="entry name" value="beta-lactamase/transpeptidase-like"/>
    <property type="match status" value="1"/>
</dbReference>
<keyword evidence="5" id="KW-0121">Carboxypeptidase</keyword>
<dbReference type="PATRIC" id="fig|692370.5.peg.2346"/>
<keyword evidence="7" id="KW-0812">Transmembrane</keyword>
<dbReference type="Pfam" id="PF03717">
    <property type="entry name" value="PBP_dimer"/>
    <property type="match status" value="1"/>
</dbReference>
<evidence type="ECO:0000259" key="15">
    <source>
        <dbReference type="Pfam" id="PF00905"/>
    </source>
</evidence>
<dbReference type="STRING" id="692370.A6F68_02332"/>
<dbReference type="InterPro" id="IPR017790">
    <property type="entry name" value="Penicillin-binding_protein_2"/>
</dbReference>
<dbReference type="Gene3D" id="3.40.710.10">
    <property type="entry name" value="DD-peptidase/beta-lactamase superfamily"/>
    <property type="match status" value="1"/>
</dbReference>
<comment type="subcellular location">
    <subcellularLocation>
        <location evidence="2">Cell membrane</location>
    </subcellularLocation>
    <subcellularLocation>
        <location evidence="1">Membrane</location>
        <topology evidence="1">Single-pass membrane protein</topology>
    </subcellularLocation>
</comment>
<dbReference type="GO" id="GO:0009002">
    <property type="term" value="F:serine-type D-Ala-D-Ala carboxypeptidase activity"/>
    <property type="evidence" value="ECO:0007669"/>
    <property type="project" value="InterPro"/>
</dbReference>
<dbReference type="EMBL" id="CP016591">
    <property type="protein sequence ID" value="ANY20832.1"/>
    <property type="molecule type" value="Genomic_DNA"/>
</dbReference>
<evidence type="ECO:0000256" key="9">
    <source>
        <dbReference type="ARBA" id="ARBA00022960"/>
    </source>
</evidence>
<dbReference type="KEGG" id="ado:A6F68_02332"/>
<dbReference type="Gene3D" id="3.90.1310.10">
    <property type="entry name" value="Penicillin-binding protein 2a (Domain 2)"/>
    <property type="match status" value="1"/>
</dbReference>
<dbReference type="Proteomes" id="UP000092932">
    <property type="component" value="Chromosome"/>
</dbReference>
<sequence length="704" mass="76697">MALRRRRARRAKAIVSPATLGAAFERRSFVIGTFQAGIGVLLAARMSYLSIFENEKYRLEAESNRVNLSLIPPRRGWILDRNGAPLASNKADFRVDIIPDRMPDPKGQIATLAPILGLTPERIRDLHDKIDGAHGFQPIEVASGLNYEQFAAISVRLPDLPGVVPQRGFSRFYPTGPAVGHLIGFVGPANAEEYEKDRNPILITPGYKIGKDGVEKQFEQRLRGVPGARRVEVTASGRMVRDLATREDVQGKPVQLTIDGPLQDYAARRIGLESGSVVVMDCATGDLLCMASMPSFDPNSFSDGIGRVEYSMLSQDERVPLRNKVLKGLYPPGSTVKPMVAMAFLEAGLDPSASVGCAGGLRVGNRVFHCWNRRGHGTVDMAKAIYQSCDVYFYHFAQKLGMDVISPMAKRCGMGQEFPLPVISQFYGTVPDPAWKLKKYGQEWQPFDTVNATIGQGYMLANPLQLAVMAGRLATGRKLLPRMVLDPKQPQPPSMNFHGNHVEVIQQAMSDVVNGPGTAGRAKLPIDNVLMAGKTGTAQVVGLNISSGKGGIWKYRDHGLFIFFAPFDKPRYAGAVVIEHGGGSGAAYPIARDVMTFMFDPQKGMEALYALEKEWGGTAQQRLERRYATFAAAAGENIGRAPRRVEDVFARVDAESRAAQTRPQPLETEAFTPPPEPVGPQPAATTAPQPEPSPSIGPEAPEPR</sequence>
<dbReference type="PANTHER" id="PTHR30627:SF2">
    <property type="entry name" value="PEPTIDOGLYCAN D,D-TRANSPEPTIDASE MRDA"/>
    <property type="match status" value="1"/>
</dbReference>
<dbReference type="InterPro" id="IPR050515">
    <property type="entry name" value="Beta-lactam/transpept"/>
</dbReference>
<evidence type="ECO:0000256" key="6">
    <source>
        <dbReference type="ARBA" id="ARBA00022670"/>
    </source>
</evidence>
<dbReference type="NCBIfam" id="TIGR03423">
    <property type="entry name" value="pbp2_mrdA"/>
    <property type="match status" value="1"/>
</dbReference>
<dbReference type="GO" id="GO:0071555">
    <property type="term" value="P:cell wall organization"/>
    <property type="evidence" value="ECO:0007669"/>
    <property type="project" value="UniProtKB-KW"/>
</dbReference>
<gene>
    <name evidence="17" type="primary">pbp</name>
    <name evidence="17" type="ORF">A6F68_02332</name>
</gene>
<evidence type="ECO:0000256" key="3">
    <source>
        <dbReference type="ARBA" id="ARBA00022475"/>
    </source>
</evidence>
<evidence type="ECO:0000256" key="4">
    <source>
        <dbReference type="ARBA" id="ARBA00022519"/>
    </source>
</evidence>
<keyword evidence="6" id="KW-0645">Protease</keyword>
<evidence type="ECO:0000313" key="17">
    <source>
        <dbReference type="EMBL" id="ANY20832.1"/>
    </source>
</evidence>
<dbReference type="GO" id="GO:0005886">
    <property type="term" value="C:plasma membrane"/>
    <property type="evidence" value="ECO:0007669"/>
    <property type="project" value="UniProtKB-SubCell"/>
</dbReference>
<evidence type="ECO:0000256" key="13">
    <source>
        <dbReference type="ARBA" id="ARBA00023316"/>
    </source>
</evidence>
<keyword evidence="10" id="KW-0573">Peptidoglycan synthesis</keyword>
<keyword evidence="13" id="KW-0961">Cell wall biogenesis/degradation</keyword>
<keyword evidence="11" id="KW-1133">Transmembrane helix</keyword>
<evidence type="ECO:0000256" key="2">
    <source>
        <dbReference type="ARBA" id="ARBA00004236"/>
    </source>
</evidence>
<dbReference type="InterPro" id="IPR036138">
    <property type="entry name" value="PBP_dimer_sf"/>
</dbReference>
<dbReference type="GO" id="GO:0008360">
    <property type="term" value="P:regulation of cell shape"/>
    <property type="evidence" value="ECO:0007669"/>
    <property type="project" value="UniProtKB-KW"/>
</dbReference>
<evidence type="ECO:0000256" key="11">
    <source>
        <dbReference type="ARBA" id="ARBA00022989"/>
    </source>
</evidence>
<keyword evidence="8" id="KW-0378">Hydrolase</keyword>
<evidence type="ECO:0000256" key="7">
    <source>
        <dbReference type="ARBA" id="ARBA00022692"/>
    </source>
</evidence>
<evidence type="ECO:0000256" key="8">
    <source>
        <dbReference type="ARBA" id="ARBA00022801"/>
    </source>
</evidence>
<evidence type="ECO:0000256" key="12">
    <source>
        <dbReference type="ARBA" id="ARBA00023136"/>
    </source>
</evidence>
<dbReference type="InterPro" id="IPR001460">
    <property type="entry name" value="PCN-bd_Tpept"/>
</dbReference>
<keyword evidence="18" id="KW-1185">Reference proteome</keyword>
<reference evidence="17 18" key="1">
    <citation type="submission" date="2016-07" db="EMBL/GenBank/DDBJ databases">
        <title>Complete genome sequence of Altererythrobacter dongtanensis KCTC 22672, a type strain with esterase isolated from tidal flat.</title>
        <authorList>
            <person name="Cheng H."/>
            <person name="Wu Y.-H."/>
            <person name="Zhou P."/>
            <person name="Huo Y.-Y."/>
            <person name="Wang C.-S."/>
            <person name="Xu X.-W."/>
        </authorList>
    </citation>
    <scope>NUCLEOTIDE SEQUENCE [LARGE SCALE GENOMIC DNA]</scope>
    <source>
        <strain evidence="17 18">KCTC 22672</strain>
    </source>
</reference>
<dbReference type="Pfam" id="PF00905">
    <property type="entry name" value="Transpeptidase"/>
    <property type="match status" value="1"/>
</dbReference>
<dbReference type="GO" id="GO:0006508">
    <property type="term" value="P:proteolysis"/>
    <property type="evidence" value="ECO:0007669"/>
    <property type="project" value="UniProtKB-KW"/>
</dbReference>
<dbReference type="OrthoDB" id="9766847at2"/>
<keyword evidence="12" id="KW-0472">Membrane</keyword>
<evidence type="ECO:0000256" key="1">
    <source>
        <dbReference type="ARBA" id="ARBA00004167"/>
    </source>
</evidence>